<dbReference type="SUPFAM" id="SSF49265">
    <property type="entry name" value="Fibronectin type III"/>
    <property type="match status" value="3"/>
</dbReference>
<dbReference type="EMBL" id="JAIFTH010000806">
    <property type="protein sequence ID" value="KAG9508936.1"/>
    <property type="molecule type" value="Genomic_DNA"/>
</dbReference>
<dbReference type="Pfam" id="PF01682">
    <property type="entry name" value="DB"/>
    <property type="match status" value="4"/>
</dbReference>
<reference evidence="6 7" key="1">
    <citation type="submission" date="2020-10" db="EMBL/GenBank/DDBJ databases">
        <authorList>
            <person name="Klimov P.B."/>
            <person name="Dyachkov S.M."/>
            <person name="Chetverikov P.E."/>
        </authorList>
    </citation>
    <scope>NUCLEOTIDE SEQUENCE [LARGE SCALE GENOMIC DNA]</scope>
    <source>
        <strain evidence="6">BMOC 18-1129-001#AD2665</strain>
        <tissue evidence="6">Entire mites</tissue>
    </source>
</reference>
<dbReference type="InterPro" id="IPR003961">
    <property type="entry name" value="FN3_dom"/>
</dbReference>
<dbReference type="Proteomes" id="UP000825002">
    <property type="component" value="Unassembled WGS sequence"/>
</dbReference>
<dbReference type="PROSITE" id="PS50853">
    <property type="entry name" value="FN3"/>
    <property type="match status" value="4"/>
</dbReference>
<evidence type="ECO:0000313" key="6">
    <source>
        <dbReference type="EMBL" id="KAG9508936.1"/>
    </source>
</evidence>
<feature type="domain" description="Fibronectin type-III" evidence="5">
    <location>
        <begin position="417"/>
        <end position="520"/>
    </location>
</feature>
<feature type="region of interest" description="Disordered" evidence="2">
    <location>
        <begin position="1406"/>
        <end position="1444"/>
    </location>
</feature>
<organism evidence="6 7">
    <name type="scientific">Fragariocoptes setiger</name>
    <dbReference type="NCBI Taxonomy" id="1670756"/>
    <lineage>
        <taxon>Eukaryota</taxon>
        <taxon>Metazoa</taxon>
        <taxon>Ecdysozoa</taxon>
        <taxon>Arthropoda</taxon>
        <taxon>Chelicerata</taxon>
        <taxon>Arachnida</taxon>
        <taxon>Acari</taxon>
        <taxon>Acariformes</taxon>
        <taxon>Trombidiformes</taxon>
        <taxon>Prostigmata</taxon>
        <taxon>Eupodina</taxon>
        <taxon>Eriophyoidea</taxon>
        <taxon>Phytoptidae</taxon>
        <taxon>Fragariocoptes</taxon>
    </lineage>
</organism>
<feature type="compositionally biased region" description="Low complexity" evidence="2">
    <location>
        <begin position="1418"/>
        <end position="1435"/>
    </location>
</feature>
<dbReference type="Pfam" id="PF00041">
    <property type="entry name" value="fn3"/>
    <property type="match status" value="3"/>
</dbReference>
<protein>
    <submittedName>
        <fullName evidence="6">Ig-like and fibronectin type-III domain-containing protein 2</fullName>
    </submittedName>
</protein>
<accession>A0ABQ7S694</accession>
<feature type="domain" description="Ig-like" evidence="4">
    <location>
        <begin position="1283"/>
        <end position="1401"/>
    </location>
</feature>
<feature type="domain" description="Ig-like" evidence="4">
    <location>
        <begin position="80"/>
        <end position="200"/>
    </location>
</feature>
<comment type="caution">
    <text evidence="6">The sequence shown here is derived from an EMBL/GenBank/DDBJ whole genome shotgun (WGS) entry which is preliminary data.</text>
</comment>
<feature type="non-terminal residue" evidence="6">
    <location>
        <position position="1"/>
    </location>
</feature>
<feature type="domain" description="Fibronectin type-III" evidence="5">
    <location>
        <begin position="922"/>
        <end position="1037"/>
    </location>
</feature>
<dbReference type="SMART" id="SM00409">
    <property type="entry name" value="IG"/>
    <property type="match status" value="3"/>
</dbReference>
<evidence type="ECO:0000259" key="5">
    <source>
        <dbReference type="PROSITE" id="PS50853"/>
    </source>
</evidence>
<dbReference type="PANTHER" id="PTHR13817">
    <property type="entry name" value="TITIN"/>
    <property type="match status" value="1"/>
</dbReference>
<evidence type="ECO:0000259" key="4">
    <source>
        <dbReference type="PROSITE" id="PS50835"/>
    </source>
</evidence>
<keyword evidence="3" id="KW-1133">Transmembrane helix</keyword>
<feature type="domain" description="Fibronectin type-III" evidence="5">
    <location>
        <begin position="1576"/>
        <end position="1666"/>
    </location>
</feature>
<dbReference type="PROSITE" id="PS50835">
    <property type="entry name" value="IG_LIKE"/>
    <property type="match status" value="2"/>
</dbReference>
<feature type="compositionally biased region" description="Polar residues" evidence="2">
    <location>
        <begin position="517"/>
        <end position="528"/>
    </location>
</feature>
<feature type="compositionally biased region" description="Low complexity" evidence="2">
    <location>
        <begin position="407"/>
        <end position="428"/>
    </location>
</feature>
<sequence>LAANSLHQAIARLKLKLRKTISQSWATKACKAEAKGKAQRMLSTSNDTVHNNNIVNAQSVINNSNSDTLNVAKLSSTHLPDLASHTSTEPILAVPGQDVYISCVVKNLQNYTLIWRYSNDGKTGSGAFDTSASASGNNDQDVGVIISAGRQRVAADSRYSVVQGHDTWLLKITHVKLSDSGAYICQTNSSPKVKAVRLLSVIRPTGTNGQSSGGNLTATTGTGTSTDSDWSVSTSVKHLHEIDYDFGACCRNELVPLTCQRLCNFQQLSSNYASINIVHRCYTSLAQITHCMIGGRNHSDCCLKRHVPRECSAMCGQGGDISTMSVQDQYKCAGYSASIMSCIADGIDTLPTQPEMIVIEAVSSTRLRVSWQMINDNELNKIDGWIINLTKLSSFADSIAPSPTSGSTPRVTSTFSSPSPSSTVSTLSSKSLNDRAMMPKALANLTIVDVMNNSSLASMGQLLAATSGTISLKLPGNATEYDIDRLNSYTVYQIQMFSFNRYGVSQLSEPIRAVTLSPESDNMGSASGSEGDDQGDDREPKLPDTRKCCQDRGVTLSRCLDTLCDPVEADKASIADLMICAPWSNVTFGCLASGQNHTACCQRRGVTPFCQSMCAGDVRRVDYRHFRCLTHMSSYANCILESHHVLPAPPRNFTVGPITSTWAVLNWQPPPATHQMSRSIQGYRIFWRQVQGVPVNNITFTGAGTSGGVTGTNGNGTAPDGSLGADDSEAHVFLTAEAAINPYLLDGLQEESVYETFAASVNRYGESETSSRFIFQTLPDPEKLRQRQLAKSNNNDDDDDKDGDGAVNTPTTTAKVYNETECCVRGGVHDQCLGVCRYDMSVADVTMLNVDCTTQLPMILRCLAGNRNSVPCCRNRQVSDQCVNTCAGLTERSPLLLAHRCANDFAKIIGCMDAGARQIPGAPVDVHAIDVQAQQVTLKWAPAPEDALRNDIEYQVRYQELDSVPQSTASSDPVDQLIKLNVTLHPLDHNWIIRTNDTKLTLTRLRPKMRYSAYVTAQNAYGVSLPSLVLLVNTANDNNDNDDPHSTSTTVHASLSGPHSLEVVHQDTESIGLKWMAPLFVNADAQLKYRVYYKCVNTTVVTPTTSNMNSTIATADPAGQQQNNNNSVSTLSVNFESGVADKNWTMVETSDTQIVLRNLRYSSQYAIGVQALSQTRAGHVSELVLVWTAKPVPPTLNHPLVIGQPIEGNNITVMCVALGQPVPQISMFINGLLVQKRTQPYVIYHLVNLTRGQLTISCFASNGHGKDYASVQSRTELSVKFGTQVVARLKQVELYTQTTARLTCQVSGNPQPTLIWTYSAGPADQSSALSSANNSHTQSTADSTQRLLIANERVSTLLSSNYETPYTWSHTLIIKNTSLADAGFYQCKARNPLASASDTIQLLVVQPSSSPAPPSSPSPQSTTQQEQQSSSATTSINKNNNKPLEPTNDLAECCRSQNVSSECQSLCSIDGLDYDEFMKRPICHLEIDKLMFCGADGSDHRNCCRNKQVPLMCLRWCTGAGKLTMPGLCILMSMPEIVSCFQEGKPLLPGAPRNVRIVSLAQVRSGQFDYDNLKLVTERDHVNDSNPKALFVGWDKPLRNPKLTHFYRVFWRPFGTKELNRTFTIDRYVRLDHLDPTKMYEFIVKAGNNHGTSVYSDPLTITPDDMQRMREENEANLSASPTAWFLSSSLSSSSGAGSVMGRVLTAVGFASLLMLSILGVVMYLEKRGHLRRFPSSKSNQARISFANPTYMKDAGDGQGDVAVVPVVNGTSMDVFNSNANTN</sequence>
<evidence type="ECO:0000256" key="2">
    <source>
        <dbReference type="SAM" id="MobiDB-lite"/>
    </source>
</evidence>
<dbReference type="SMART" id="SM00060">
    <property type="entry name" value="FN3"/>
    <property type="match status" value="5"/>
</dbReference>
<keyword evidence="3" id="KW-0472">Membrane</keyword>
<dbReference type="CDD" id="cd00063">
    <property type="entry name" value="FN3"/>
    <property type="match status" value="4"/>
</dbReference>
<dbReference type="PANTHER" id="PTHR13817:SF166">
    <property type="entry name" value="NEURONAL IGCAM-RELATED"/>
    <property type="match status" value="1"/>
</dbReference>
<feature type="region of interest" description="Disordered" evidence="2">
    <location>
        <begin position="515"/>
        <end position="544"/>
    </location>
</feature>
<dbReference type="InterPro" id="IPR036179">
    <property type="entry name" value="Ig-like_dom_sf"/>
</dbReference>
<name>A0ABQ7S694_9ACAR</name>
<dbReference type="InterPro" id="IPR013783">
    <property type="entry name" value="Ig-like_fold"/>
</dbReference>
<evidence type="ECO:0000256" key="3">
    <source>
        <dbReference type="SAM" id="Phobius"/>
    </source>
</evidence>
<dbReference type="Gene3D" id="2.60.40.10">
    <property type="entry name" value="Immunoglobulins"/>
    <property type="match status" value="7"/>
</dbReference>
<dbReference type="SUPFAM" id="SSF48726">
    <property type="entry name" value="Immunoglobulin"/>
    <property type="match status" value="3"/>
</dbReference>
<dbReference type="InterPro" id="IPR002602">
    <property type="entry name" value="DB"/>
</dbReference>
<keyword evidence="3" id="KW-0812">Transmembrane</keyword>
<dbReference type="InterPro" id="IPR003598">
    <property type="entry name" value="Ig_sub2"/>
</dbReference>
<dbReference type="Pfam" id="PF13927">
    <property type="entry name" value="Ig_3"/>
    <property type="match status" value="1"/>
</dbReference>
<keyword evidence="1" id="KW-0677">Repeat</keyword>
<gene>
    <name evidence="6" type="primary">igdb-2</name>
    <name evidence="6" type="ORF">GZH46_02557</name>
</gene>
<evidence type="ECO:0000256" key="1">
    <source>
        <dbReference type="ARBA" id="ARBA00022737"/>
    </source>
</evidence>
<feature type="domain" description="Fibronectin type-III" evidence="5">
    <location>
        <begin position="649"/>
        <end position="780"/>
    </location>
</feature>
<proteinExistence type="predicted"/>
<dbReference type="InterPro" id="IPR050964">
    <property type="entry name" value="Striated_Muscle_Regulatory"/>
</dbReference>
<feature type="region of interest" description="Disordered" evidence="2">
    <location>
        <begin position="785"/>
        <end position="811"/>
    </location>
</feature>
<dbReference type="SMART" id="SM00408">
    <property type="entry name" value="IGc2"/>
    <property type="match status" value="3"/>
</dbReference>
<dbReference type="InterPro" id="IPR036116">
    <property type="entry name" value="FN3_sf"/>
</dbReference>
<dbReference type="InterPro" id="IPR007110">
    <property type="entry name" value="Ig-like_dom"/>
</dbReference>
<dbReference type="InterPro" id="IPR003599">
    <property type="entry name" value="Ig_sub"/>
</dbReference>
<keyword evidence="7" id="KW-1185">Reference proteome</keyword>
<feature type="transmembrane region" description="Helical" evidence="3">
    <location>
        <begin position="1699"/>
        <end position="1724"/>
    </location>
</feature>
<evidence type="ECO:0000313" key="7">
    <source>
        <dbReference type="Proteomes" id="UP000825002"/>
    </source>
</evidence>
<feature type="region of interest" description="Disordered" evidence="2">
    <location>
        <begin position="400"/>
        <end position="428"/>
    </location>
</feature>